<keyword evidence="2" id="KW-0067">ATP-binding</keyword>
<dbReference type="PROSITE" id="PS00676">
    <property type="entry name" value="SIGMA54_INTERACT_2"/>
    <property type="match status" value="1"/>
</dbReference>
<evidence type="ECO:0000256" key="5">
    <source>
        <dbReference type="ARBA" id="ARBA00023163"/>
    </source>
</evidence>
<organism evidence="8 9">
    <name type="scientific">Stieleria varia</name>
    <dbReference type="NCBI Taxonomy" id="2528005"/>
    <lineage>
        <taxon>Bacteria</taxon>
        <taxon>Pseudomonadati</taxon>
        <taxon>Planctomycetota</taxon>
        <taxon>Planctomycetia</taxon>
        <taxon>Pirellulales</taxon>
        <taxon>Pirellulaceae</taxon>
        <taxon>Stieleria</taxon>
    </lineage>
</organism>
<dbReference type="Pfam" id="PF25601">
    <property type="entry name" value="AAA_lid_14"/>
    <property type="match status" value="1"/>
</dbReference>
<dbReference type="InterPro" id="IPR027417">
    <property type="entry name" value="P-loop_NTPase"/>
</dbReference>
<name>A0A5C5ZX83_9BACT</name>
<reference evidence="8 9" key="1">
    <citation type="submission" date="2019-02" db="EMBL/GenBank/DDBJ databases">
        <title>Deep-cultivation of Planctomycetes and their phenomic and genomic characterization uncovers novel biology.</title>
        <authorList>
            <person name="Wiegand S."/>
            <person name="Jogler M."/>
            <person name="Boedeker C."/>
            <person name="Pinto D."/>
            <person name="Vollmers J."/>
            <person name="Rivas-Marin E."/>
            <person name="Kohn T."/>
            <person name="Peeters S.H."/>
            <person name="Heuer A."/>
            <person name="Rast P."/>
            <person name="Oberbeckmann S."/>
            <person name="Bunk B."/>
            <person name="Jeske O."/>
            <person name="Meyerdierks A."/>
            <person name="Storesund J.E."/>
            <person name="Kallscheuer N."/>
            <person name="Luecker S."/>
            <person name="Lage O.M."/>
            <person name="Pohl T."/>
            <person name="Merkel B.J."/>
            <person name="Hornburger P."/>
            <person name="Mueller R.-W."/>
            <person name="Bruemmer F."/>
            <person name="Labrenz M."/>
            <person name="Spormann A.M."/>
            <person name="Op Den Camp H."/>
            <person name="Overmann J."/>
            <person name="Amann R."/>
            <person name="Jetten M.S.M."/>
            <person name="Mascher T."/>
            <person name="Medema M.H."/>
            <person name="Devos D.P."/>
            <person name="Kaster A.-K."/>
            <person name="Ovreas L."/>
            <person name="Rohde M."/>
            <person name="Galperin M.Y."/>
            <person name="Jogler C."/>
        </authorList>
    </citation>
    <scope>NUCLEOTIDE SEQUENCE [LARGE SCALE GENOMIC DNA]</scope>
    <source>
        <strain evidence="8 9">Pla52n</strain>
    </source>
</reference>
<dbReference type="Proteomes" id="UP000320176">
    <property type="component" value="Unassembled WGS sequence"/>
</dbReference>
<evidence type="ECO:0000256" key="3">
    <source>
        <dbReference type="ARBA" id="ARBA00023015"/>
    </source>
</evidence>
<keyword evidence="9" id="KW-1185">Reference proteome</keyword>
<dbReference type="InterPro" id="IPR009057">
    <property type="entry name" value="Homeodomain-like_sf"/>
</dbReference>
<proteinExistence type="predicted"/>
<feature type="domain" description="Sigma-54 factor interaction" evidence="7">
    <location>
        <begin position="45"/>
        <end position="275"/>
    </location>
</feature>
<evidence type="ECO:0000313" key="8">
    <source>
        <dbReference type="EMBL" id="TWT91755.1"/>
    </source>
</evidence>
<dbReference type="InterPro" id="IPR002078">
    <property type="entry name" value="Sigma_54_int"/>
</dbReference>
<dbReference type="GO" id="GO:0003677">
    <property type="term" value="F:DNA binding"/>
    <property type="evidence" value="ECO:0007669"/>
    <property type="project" value="UniProtKB-KW"/>
</dbReference>
<keyword evidence="4" id="KW-0238">DNA-binding</keyword>
<keyword evidence="5" id="KW-0804">Transcription</keyword>
<evidence type="ECO:0000256" key="2">
    <source>
        <dbReference type="ARBA" id="ARBA00022840"/>
    </source>
</evidence>
<dbReference type="EMBL" id="SJPN01000014">
    <property type="protein sequence ID" value="TWT91755.1"/>
    <property type="molecule type" value="Genomic_DNA"/>
</dbReference>
<dbReference type="PANTHER" id="PTHR32071">
    <property type="entry name" value="TRANSCRIPTIONAL REGULATORY PROTEIN"/>
    <property type="match status" value="1"/>
</dbReference>
<dbReference type="SUPFAM" id="SSF52540">
    <property type="entry name" value="P-loop containing nucleoside triphosphate hydrolases"/>
    <property type="match status" value="1"/>
</dbReference>
<dbReference type="InterPro" id="IPR025944">
    <property type="entry name" value="Sigma_54_int_dom_CS"/>
</dbReference>
<dbReference type="PROSITE" id="PS00688">
    <property type="entry name" value="SIGMA54_INTERACT_3"/>
    <property type="match status" value="1"/>
</dbReference>
<keyword evidence="1" id="KW-0547">Nucleotide-binding</keyword>
<accession>A0A5C5ZX83</accession>
<feature type="region of interest" description="Disordered" evidence="6">
    <location>
        <begin position="1"/>
        <end position="35"/>
    </location>
</feature>
<dbReference type="Pfam" id="PF00158">
    <property type="entry name" value="Sigma54_activat"/>
    <property type="match status" value="1"/>
</dbReference>
<sequence length="387" mass="43757">MRAFARSRDTDRECDSSLGPRTGAEPPPVSESLDSCGSHAERLGIVGHSGLQRKLLHDLQRAARFDAEVFLFGETGVGKELYARFVHECSSRRCGPFVAVNCGAIPEALFESEMFGRTAGAFTDSKSKSEGLVAAASGGTLFLDEVHELPRSGQVKLLRLLQEKEYRLLGEVKLRRANIRVVSATNVHPDNSIRDGVLRQDLYYRLNANLMTIMPLRERPEDVELLTDRFVEKYSREYCRPDRLQFTSAARRLLAAYPWPGNIRQLENLVRGLVCQHPDAIEVQADDLPIMQRQDGDRRETSEQSMNLYCLSFQEAKERVVDRFEVDYIREMLRRSQGNICQSAKLAGKNRRAFFELMRKHSIDAEEFKGGSDEAMEPSSAGPNKPR</sequence>
<gene>
    <name evidence="8" type="primary">qseF_2</name>
    <name evidence="8" type="ORF">Pla52n_65050</name>
</gene>
<dbReference type="OrthoDB" id="9771372at2"/>
<evidence type="ECO:0000256" key="6">
    <source>
        <dbReference type="SAM" id="MobiDB-lite"/>
    </source>
</evidence>
<evidence type="ECO:0000256" key="4">
    <source>
        <dbReference type="ARBA" id="ARBA00023125"/>
    </source>
</evidence>
<dbReference type="PROSITE" id="PS00675">
    <property type="entry name" value="SIGMA54_INTERACT_1"/>
    <property type="match status" value="1"/>
</dbReference>
<dbReference type="GO" id="GO:0005524">
    <property type="term" value="F:ATP binding"/>
    <property type="evidence" value="ECO:0007669"/>
    <property type="project" value="UniProtKB-KW"/>
</dbReference>
<dbReference type="InterPro" id="IPR058031">
    <property type="entry name" value="AAA_lid_NorR"/>
</dbReference>
<dbReference type="Gene3D" id="1.10.10.60">
    <property type="entry name" value="Homeodomain-like"/>
    <property type="match status" value="1"/>
</dbReference>
<protein>
    <submittedName>
        <fullName evidence="8">Transcriptional regulatory protein QseF</fullName>
    </submittedName>
</protein>
<evidence type="ECO:0000259" key="7">
    <source>
        <dbReference type="PROSITE" id="PS50045"/>
    </source>
</evidence>
<dbReference type="SUPFAM" id="SSF46689">
    <property type="entry name" value="Homeodomain-like"/>
    <property type="match status" value="1"/>
</dbReference>
<dbReference type="GO" id="GO:0006355">
    <property type="term" value="P:regulation of DNA-templated transcription"/>
    <property type="evidence" value="ECO:0007669"/>
    <property type="project" value="InterPro"/>
</dbReference>
<dbReference type="Gene3D" id="1.10.8.60">
    <property type="match status" value="1"/>
</dbReference>
<dbReference type="InterPro" id="IPR025943">
    <property type="entry name" value="Sigma_54_int_dom_ATP-bd_2"/>
</dbReference>
<feature type="compositionally biased region" description="Basic and acidic residues" evidence="6">
    <location>
        <begin position="1"/>
        <end position="15"/>
    </location>
</feature>
<evidence type="ECO:0000313" key="9">
    <source>
        <dbReference type="Proteomes" id="UP000320176"/>
    </source>
</evidence>
<dbReference type="Gene3D" id="3.40.50.300">
    <property type="entry name" value="P-loop containing nucleotide triphosphate hydrolases"/>
    <property type="match status" value="1"/>
</dbReference>
<dbReference type="AlphaFoldDB" id="A0A5C5ZX83"/>
<dbReference type="RefSeq" id="WP_146523410.1">
    <property type="nucleotide sequence ID" value="NZ_CP151726.1"/>
</dbReference>
<evidence type="ECO:0000256" key="1">
    <source>
        <dbReference type="ARBA" id="ARBA00022741"/>
    </source>
</evidence>
<dbReference type="CDD" id="cd00009">
    <property type="entry name" value="AAA"/>
    <property type="match status" value="1"/>
</dbReference>
<feature type="region of interest" description="Disordered" evidence="6">
    <location>
        <begin position="366"/>
        <end position="387"/>
    </location>
</feature>
<keyword evidence="3" id="KW-0805">Transcription regulation</keyword>
<dbReference type="PROSITE" id="PS50045">
    <property type="entry name" value="SIGMA54_INTERACT_4"/>
    <property type="match status" value="1"/>
</dbReference>
<dbReference type="FunFam" id="3.40.50.300:FF:000006">
    <property type="entry name" value="DNA-binding transcriptional regulator NtrC"/>
    <property type="match status" value="1"/>
</dbReference>
<comment type="caution">
    <text evidence="8">The sequence shown here is derived from an EMBL/GenBank/DDBJ whole genome shotgun (WGS) entry which is preliminary data.</text>
</comment>
<dbReference type="InterPro" id="IPR025662">
    <property type="entry name" value="Sigma_54_int_dom_ATP-bd_1"/>
</dbReference>